<protein>
    <submittedName>
        <fullName evidence="1">Uncharacterized protein</fullName>
    </submittedName>
</protein>
<organism evidence="1 2">
    <name type="scientific">Umbra pygmaea</name>
    <name type="common">Eastern mudminnow</name>
    <dbReference type="NCBI Taxonomy" id="75934"/>
    <lineage>
        <taxon>Eukaryota</taxon>
        <taxon>Metazoa</taxon>
        <taxon>Chordata</taxon>
        <taxon>Craniata</taxon>
        <taxon>Vertebrata</taxon>
        <taxon>Euteleostomi</taxon>
        <taxon>Actinopterygii</taxon>
        <taxon>Neopterygii</taxon>
        <taxon>Teleostei</taxon>
        <taxon>Protacanthopterygii</taxon>
        <taxon>Esociformes</taxon>
        <taxon>Umbridae</taxon>
        <taxon>Umbra</taxon>
    </lineage>
</organism>
<comment type="caution">
    <text evidence="1">The sequence shown here is derived from an EMBL/GenBank/DDBJ whole genome shotgun (WGS) entry which is preliminary data.</text>
</comment>
<dbReference type="AlphaFoldDB" id="A0ABD0WQA8"/>
<evidence type="ECO:0000313" key="2">
    <source>
        <dbReference type="Proteomes" id="UP001557470"/>
    </source>
</evidence>
<dbReference type="Proteomes" id="UP001557470">
    <property type="component" value="Unassembled WGS sequence"/>
</dbReference>
<dbReference type="EMBL" id="JAGEUA010000005">
    <property type="protein sequence ID" value="KAL0978516.1"/>
    <property type="molecule type" value="Genomic_DNA"/>
</dbReference>
<gene>
    <name evidence="1" type="ORF">UPYG_G00171550</name>
</gene>
<name>A0ABD0WQA8_UMBPY</name>
<accession>A0ABD0WQA8</accession>
<sequence>MDVVAFQADATNGKGYLQVGELIKKHSLHPPNVDFRKLGFATVSIERHSTTVWTRLQWICSQESDLIEYGGVTPSQHGPCCP</sequence>
<keyword evidence="2" id="KW-1185">Reference proteome</keyword>
<evidence type="ECO:0000313" key="1">
    <source>
        <dbReference type="EMBL" id="KAL0978516.1"/>
    </source>
</evidence>
<proteinExistence type="predicted"/>
<reference evidence="1 2" key="1">
    <citation type="submission" date="2024-06" db="EMBL/GenBank/DDBJ databases">
        <authorList>
            <person name="Pan Q."/>
            <person name="Wen M."/>
            <person name="Jouanno E."/>
            <person name="Zahm M."/>
            <person name="Klopp C."/>
            <person name="Cabau C."/>
            <person name="Louis A."/>
            <person name="Berthelot C."/>
            <person name="Parey E."/>
            <person name="Roest Crollius H."/>
            <person name="Montfort J."/>
            <person name="Robinson-Rechavi M."/>
            <person name="Bouchez O."/>
            <person name="Lampietro C."/>
            <person name="Lopez Roques C."/>
            <person name="Donnadieu C."/>
            <person name="Postlethwait J."/>
            <person name="Bobe J."/>
            <person name="Verreycken H."/>
            <person name="Guiguen Y."/>
        </authorList>
    </citation>
    <scope>NUCLEOTIDE SEQUENCE [LARGE SCALE GENOMIC DNA]</scope>
    <source>
        <strain evidence="1">Up_M1</strain>
        <tissue evidence="1">Testis</tissue>
    </source>
</reference>